<comment type="caution">
    <text evidence="3">The sequence shown here is derived from an EMBL/GenBank/DDBJ whole genome shotgun (WGS) entry which is preliminary data.</text>
</comment>
<dbReference type="InterPro" id="IPR029058">
    <property type="entry name" value="AB_hydrolase_fold"/>
</dbReference>
<dbReference type="GO" id="GO:0052689">
    <property type="term" value="F:carboxylic ester hydrolase activity"/>
    <property type="evidence" value="ECO:0007669"/>
    <property type="project" value="TreeGrafter"/>
</dbReference>
<accession>A0A9D2G0I2</accession>
<reference evidence="3" key="2">
    <citation type="submission" date="2021-04" db="EMBL/GenBank/DDBJ databases">
        <authorList>
            <person name="Gilroy R."/>
        </authorList>
    </citation>
    <scope>NUCLEOTIDE SEQUENCE</scope>
    <source>
        <strain evidence="3">ChiHecec3B27-8219</strain>
    </source>
</reference>
<dbReference type="Proteomes" id="UP000824055">
    <property type="component" value="Unassembled WGS sequence"/>
</dbReference>
<dbReference type="Pfam" id="PF12146">
    <property type="entry name" value="Hydrolase_4"/>
    <property type="match status" value="1"/>
</dbReference>
<reference evidence="3" key="1">
    <citation type="journal article" date="2021" name="PeerJ">
        <title>Extensive microbial diversity within the chicken gut microbiome revealed by metagenomics and culture.</title>
        <authorList>
            <person name="Gilroy R."/>
            <person name="Ravi A."/>
            <person name="Getino M."/>
            <person name="Pursley I."/>
            <person name="Horton D.L."/>
            <person name="Alikhan N.F."/>
            <person name="Baker D."/>
            <person name="Gharbi K."/>
            <person name="Hall N."/>
            <person name="Watson M."/>
            <person name="Adriaenssens E.M."/>
            <person name="Foster-Nyarko E."/>
            <person name="Jarju S."/>
            <person name="Secka A."/>
            <person name="Antonio M."/>
            <person name="Oren A."/>
            <person name="Chaudhuri R.R."/>
            <person name="La Ragione R."/>
            <person name="Hildebrand F."/>
            <person name="Pallen M.J."/>
        </authorList>
    </citation>
    <scope>NUCLEOTIDE SEQUENCE</scope>
    <source>
        <strain evidence="3">ChiHecec3B27-8219</strain>
    </source>
</reference>
<dbReference type="EMBL" id="DXBE01000069">
    <property type="protein sequence ID" value="HIZ70066.1"/>
    <property type="molecule type" value="Genomic_DNA"/>
</dbReference>
<sequence>MLKKTFLLLVGLAMTFAVQAQDFLGAWSGKLDLRTAKLSLVFHFSKDDAGKLKCVMDSPDQGANGIPAEAEVTAEGKVRVTVSALGISYEAQVSDKRMEGTFNQGAVSLPLVLEPGEAKPNRPQTPTPPYMYPTEEVTFTNPADGAKLAGTLAYPMNFQFSKDVPVLVMVTGSGQQNRDEELFDHKPFLVIADYLAKQGIATLRYDDRGVGGSTGEVANATTHDFMGDALAALDYVRSTGKFGKCGVLGHSEGGTIAMMAAARQKCDFAISMAGGAIRGDSILLLQNHAALSKSGVPAMVCDDYVTALRQVLRWMESGEQVSNPKERIAEVVKSANLQLPEALQENLVKVIETSVPWLRAFLSLDPAEDIRKATCPVFALNGGNDTQVPAKENLGAFRRLLPANDKNLVKEYPGLNHLFQHSQTGLPIEYGTIEETISPEVLQDIATWVNSVK</sequence>
<feature type="chain" id="PRO_5039389075" evidence="1">
    <location>
        <begin position="21"/>
        <end position="453"/>
    </location>
</feature>
<evidence type="ECO:0000313" key="3">
    <source>
        <dbReference type="EMBL" id="HIZ70066.1"/>
    </source>
</evidence>
<name>A0A9D2G0I2_9BACT</name>
<dbReference type="Gene3D" id="3.40.50.1820">
    <property type="entry name" value="alpha/beta hydrolase"/>
    <property type="match status" value="1"/>
</dbReference>
<dbReference type="AlphaFoldDB" id="A0A9D2G0I2"/>
<organism evidence="3 4">
    <name type="scientific">Candidatus Prevotella avicola</name>
    <dbReference type="NCBI Taxonomy" id="2838738"/>
    <lineage>
        <taxon>Bacteria</taxon>
        <taxon>Pseudomonadati</taxon>
        <taxon>Bacteroidota</taxon>
        <taxon>Bacteroidia</taxon>
        <taxon>Bacteroidales</taxon>
        <taxon>Prevotellaceae</taxon>
        <taxon>Prevotella</taxon>
    </lineage>
</organism>
<keyword evidence="1" id="KW-0732">Signal</keyword>
<gene>
    <name evidence="3" type="ORF">H9966_09400</name>
</gene>
<dbReference type="PANTHER" id="PTHR43265:SF1">
    <property type="entry name" value="ESTERASE ESTD"/>
    <property type="match status" value="1"/>
</dbReference>
<feature type="signal peptide" evidence="1">
    <location>
        <begin position="1"/>
        <end position="20"/>
    </location>
</feature>
<feature type="domain" description="Serine aminopeptidase S33" evidence="2">
    <location>
        <begin position="191"/>
        <end position="418"/>
    </location>
</feature>
<evidence type="ECO:0000259" key="2">
    <source>
        <dbReference type="Pfam" id="PF12146"/>
    </source>
</evidence>
<evidence type="ECO:0000313" key="4">
    <source>
        <dbReference type="Proteomes" id="UP000824055"/>
    </source>
</evidence>
<protein>
    <submittedName>
        <fullName evidence="3">Lysophospholipase</fullName>
    </submittedName>
</protein>
<evidence type="ECO:0000256" key="1">
    <source>
        <dbReference type="SAM" id="SignalP"/>
    </source>
</evidence>
<dbReference type="SUPFAM" id="SSF53474">
    <property type="entry name" value="alpha/beta-Hydrolases"/>
    <property type="match status" value="1"/>
</dbReference>
<dbReference type="InterPro" id="IPR053145">
    <property type="entry name" value="AB_hydrolase_Est10"/>
</dbReference>
<dbReference type="InterPro" id="IPR022742">
    <property type="entry name" value="Hydrolase_4"/>
</dbReference>
<dbReference type="PANTHER" id="PTHR43265">
    <property type="entry name" value="ESTERASE ESTD"/>
    <property type="match status" value="1"/>
</dbReference>
<proteinExistence type="predicted"/>